<dbReference type="Pfam" id="PF21082">
    <property type="entry name" value="MS_channel_3rd"/>
    <property type="match status" value="1"/>
</dbReference>
<feature type="transmembrane region" description="Helical" evidence="9">
    <location>
        <begin position="351"/>
        <end position="371"/>
    </location>
</feature>
<keyword evidence="6 9" id="KW-0472">Membrane</keyword>
<dbReference type="STRING" id="1470563.SAMN05444000_12337"/>
<keyword evidence="5 9" id="KW-1133">Transmembrane helix</keyword>
<name>A0A1M6QW63_9RHOB</name>
<feature type="transmembrane region" description="Helical" evidence="9">
    <location>
        <begin position="239"/>
        <end position="264"/>
    </location>
</feature>
<feature type="transmembrane region" description="Helical" evidence="9">
    <location>
        <begin position="421"/>
        <end position="443"/>
    </location>
</feature>
<dbReference type="PANTHER" id="PTHR30347:SF1">
    <property type="entry name" value="MECHANOSENSITIVE CHANNEL MSCK"/>
    <property type="match status" value="1"/>
</dbReference>
<dbReference type="InterPro" id="IPR023408">
    <property type="entry name" value="MscS_beta-dom_sf"/>
</dbReference>
<proteinExistence type="inferred from homology"/>
<dbReference type="GO" id="GO:0008381">
    <property type="term" value="F:mechanosensitive monoatomic ion channel activity"/>
    <property type="evidence" value="ECO:0007669"/>
    <property type="project" value="UniProtKB-ARBA"/>
</dbReference>
<feature type="domain" description="Mechanosensitive ion channel MscS" evidence="10">
    <location>
        <begin position="595"/>
        <end position="662"/>
    </location>
</feature>
<evidence type="ECO:0000259" key="10">
    <source>
        <dbReference type="Pfam" id="PF00924"/>
    </source>
</evidence>
<evidence type="ECO:0000256" key="9">
    <source>
        <dbReference type="SAM" id="Phobius"/>
    </source>
</evidence>
<keyword evidence="7" id="KW-0175">Coiled coil</keyword>
<sequence length="801" mass="88928">MIRFFRYFLVLLVLVLTPGWYGVHAQAETPDFEKWRSVAQRAEEAIQTARASETAMDSLRAQLVEWRNDFDTYKSQTRISVETLEAQLDRLGDAPENPENESAEIVEQRDKLNSALSTARVPIVKAELASIEAVKLIEGVDKLMRDRHASELRQRNPSPVFLRNWNAALRSISGSASHVFTEIQSAWTYEQRTQDFFQNMLSFLGLLAIGLVLMFRSSFWTARALKKLRQSKRTATHELVAFLISLGYVIPPLIGIFLVVEAFYATDLVGLRGEQILGVLPLAGFHYLMPVWIGRRVFTKTDTEIQRVPLNPKQVRQALNASYLVGAVMATYQVFEVVASFDGWESDSRSVILFPLFLAAGALMLRFAQLFRANVRANIRATDGEAKYYDHFLSILARFYQIAAVVGVGLAIAGYTRAAEALMFPAIYTVQLVTLLILMHGMFNRMFADDTAPKVETERKLWPLILSCTMVLLSTPLLLLIWGMRPQEITSFYRQILIGIRVGDITISPSQVIIFLAIFTIGYAITRGTQAFLKNTFLPRTRLDIGGQNAVVVGVGYVGLTLAAMIALNNTGIDLGSIALVASALSVGIGFGLQTIVSNFVSGIILLIERPIAEGDWIEVNGQMGYVRDISVRSTRIETFDRTDVIVPNSDLVAGTVTNYTRGSTVGRVIAPIGVAYGTDPRTVEKILLEVANGHPMILATPAPYVVFQGFGASSLDFEIRAILRDVNWVLSVRSDLNYEIARRFVEEGIEIPFPQQDVWLRTPEPAKHPVQVEPVSPAELNTIRQQDNDGGGDAGGDGDR</sequence>
<keyword evidence="13" id="KW-1185">Reference proteome</keyword>
<evidence type="ECO:0000256" key="1">
    <source>
        <dbReference type="ARBA" id="ARBA00004651"/>
    </source>
</evidence>
<dbReference type="Pfam" id="PF00924">
    <property type="entry name" value="MS_channel_2nd"/>
    <property type="match status" value="1"/>
</dbReference>
<reference evidence="13" key="1">
    <citation type="submission" date="2016-11" db="EMBL/GenBank/DDBJ databases">
        <authorList>
            <person name="Varghese N."/>
            <person name="Submissions S."/>
        </authorList>
    </citation>
    <scope>NUCLEOTIDE SEQUENCE [LARGE SCALE GENOMIC DNA]</scope>
    <source>
        <strain evidence="13">DSM 100564</strain>
    </source>
</reference>
<dbReference type="GO" id="GO:0005886">
    <property type="term" value="C:plasma membrane"/>
    <property type="evidence" value="ECO:0007669"/>
    <property type="project" value="UniProtKB-SubCell"/>
</dbReference>
<keyword evidence="3" id="KW-1003">Cell membrane</keyword>
<evidence type="ECO:0000256" key="8">
    <source>
        <dbReference type="SAM" id="MobiDB-lite"/>
    </source>
</evidence>
<evidence type="ECO:0000256" key="4">
    <source>
        <dbReference type="ARBA" id="ARBA00022692"/>
    </source>
</evidence>
<dbReference type="AlphaFoldDB" id="A0A1M6QW63"/>
<comment type="subcellular location">
    <subcellularLocation>
        <location evidence="1">Cell membrane</location>
        <topology evidence="1">Multi-pass membrane protein</topology>
    </subcellularLocation>
</comment>
<dbReference type="SUPFAM" id="SSF50182">
    <property type="entry name" value="Sm-like ribonucleoproteins"/>
    <property type="match status" value="1"/>
</dbReference>
<keyword evidence="4 9" id="KW-0812">Transmembrane</keyword>
<dbReference type="InterPro" id="IPR011014">
    <property type="entry name" value="MscS_channel_TM-2"/>
</dbReference>
<feature type="transmembrane region" description="Helical" evidence="9">
    <location>
        <begin position="546"/>
        <end position="568"/>
    </location>
</feature>
<feature type="transmembrane region" description="Helical" evidence="9">
    <location>
        <begin position="276"/>
        <end position="298"/>
    </location>
</feature>
<evidence type="ECO:0000313" key="12">
    <source>
        <dbReference type="EMBL" id="SHK24328.1"/>
    </source>
</evidence>
<dbReference type="OrthoDB" id="9799209at2"/>
<feature type="transmembrane region" description="Helical" evidence="9">
    <location>
        <begin position="392"/>
        <end position="415"/>
    </location>
</feature>
<evidence type="ECO:0000256" key="6">
    <source>
        <dbReference type="ARBA" id="ARBA00023136"/>
    </source>
</evidence>
<protein>
    <submittedName>
        <fullName evidence="12">Small-conductance mechanosensitive channel</fullName>
    </submittedName>
</protein>
<dbReference type="EMBL" id="FQZQ01000023">
    <property type="protein sequence ID" value="SHK24328.1"/>
    <property type="molecule type" value="Genomic_DNA"/>
</dbReference>
<feature type="region of interest" description="Disordered" evidence="8">
    <location>
        <begin position="765"/>
        <end position="801"/>
    </location>
</feature>
<dbReference type="InterPro" id="IPR049278">
    <property type="entry name" value="MS_channel_C"/>
</dbReference>
<dbReference type="InterPro" id="IPR010920">
    <property type="entry name" value="LSM_dom_sf"/>
</dbReference>
<comment type="similarity">
    <text evidence="2">Belongs to the MscS (TC 1.A.23) family.</text>
</comment>
<dbReference type="InterPro" id="IPR006685">
    <property type="entry name" value="MscS_channel_2nd"/>
</dbReference>
<feature type="transmembrane region" description="Helical" evidence="9">
    <location>
        <begin position="580"/>
        <end position="608"/>
    </location>
</feature>
<feature type="domain" description="Mechanosensitive ion channel MscS C-terminal" evidence="11">
    <location>
        <begin position="672"/>
        <end position="752"/>
    </location>
</feature>
<feature type="transmembrane region" description="Helical" evidence="9">
    <location>
        <begin position="200"/>
        <end position="219"/>
    </location>
</feature>
<evidence type="ECO:0000256" key="2">
    <source>
        <dbReference type="ARBA" id="ARBA00008017"/>
    </source>
</evidence>
<dbReference type="SUPFAM" id="SSF82689">
    <property type="entry name" value="Mechanosensitive channel protein MscS (YggB), C-terminal domain"/>
    <property type="match status" value="1"/>
</dbReference>
<feature type="coiled-coil region" evidence="7">
    <location>
        <begin position="42"/>
        <end position="76"/>
    </location>
</feature>
<feature type="compositionally biased region" description="Gly residues" evidence="8">
    <location>
        <begin position="790"/>
        <end position="801"/>
    </location>
</feature>
<evidence type="ECO:0000256" key="5">
    <source>
        <dbReference type="ARBA" id="ARBA00022989"/>
    </source>
</evidence>
<dbReference type="Proteomes" id="UP000183982">
    <property type="component" value="Unassembled WGS sequence"/>
</dbReference>
<dbReference type="InterPro" id="IPR052702">
    <property type="entry name" value="MscS-like_channel"/>
</dbReference>
<feature type="transmembrane region" description="Helical" evidence="9">
    <location>
        <begin position="464"/>
        <end position="485"/>
    </location>
</feature>
<dbReference type="InterPro" id="IPR011066">
    <property type="entry name" value="MscS_channel_C_sf"/>
</dbReference>
<feature type="transmembrane region" description="Helical" evidence="9">
    <location>
        <begin position="318"/>
        <end position="339"/>
    </location>
</feature>
<feature type="transmembrane region" description="Helical" evidence="9">
    <location>
        <begin position="505"/>
        <end position="525"/>
    </location>
</feature>
<dbReference type="Gene3D" id="1.10.287.1260">
    <property type="match status" value="1"/>
</dbReference>
<evidence type="ECO:0000259" key="11">
    <source>
        <dbReference type="Pfam" id="PF21082"/>
    </source>
</evidence>
<dbReference type="RefSeq" id="WP_073255524.1">
    <property type="nucleotide sequence ID" value="NZ_FQZQ01000023.1"/>
</dbReference>
<gene>
    <name evidence="12" type="ORF">SAMN05444000_12337</name>
</gene>
<evidence type="ECO:0000313" key="13">
    <source>
        <dbReference type="Proteomes" id="UP000183982"/>
    </source>
</evidence>
<organism evidence="12 13">
    <name type="scientific">Shimia gijangensis</name>
    <dbReference type="NCBI Taxonomy" id="1470563"/>
    <lineage>
        <taxon>Bacteria</taxon>
        <taxon>Pseudomonadati</taxon>
        <taxon>Pseudomonadota</taxon>
        <taxon>Alphaproteobacteria</taxon>
        <taxon>Rhodobacterales</taxon>
        <taxon>Roseobacteraceae</taxon>
    </lineage>
</organism>
<dbReference type="SUPFAM" id="SSF82861">
    <property type="entry name" value="Mechanosensitive channel protein MscS (YggB), transmembrane region"/>
    <property type="match status" value="1"/>
</dbReference>
<evidence type="ECO:0000256" key="7">
    <source>
        <dbReference type="SAM" id="Coils"/>
    </source>
</evidence>
<dbReference type="Gene3D" id="3.30.70.100">
    <property type="match status" value="1"/>
</dbReference>
<accession>A0A1M6QW63</accession>
<dbReference type="PANTHER" id="PTHR30347">
    <property type="entry name" value="POTASSIUM CHANNEL RELATED"/>
    <property type="match status" value="1"/>
</dbReference>
<dbReference type="Gene3D" id="2.30.30.60">
    <property type="match status" value="1"/>
</dbReference>
<evidence type="ECO:0000256" key="3">
    <source>
        <dbReference type="ARBA" id="ARBA00022475"/>
    </source>
</evidence>